<dbReference type="InterPro" id="IPR051211">
    <property type="entry name" value="PG_lysyltransferase"/>
</dbReference>
<dbReference type="InterPro" id="IPR024320">
    <property type="entry name" value="LPG_synthase_C"/>
</dbReference>
<keyword evidence="8" id="KW-1185">Reference proteome</keyword>
<protein>
    <submittedName>
        <fullName evidence="7">DUF2156 domain-containing protein</fullName>
    </submittedName>
</protein>
<name>A0A6P0HLR2_9ACTN</name>
<proteinExistence type="predicted"/>
<reference evidence="7 8" key="1">
    <citation type="journal article" date="2014" name="Int. J. Syst. Evol. Microbiol.">
        <title>Nocardioides zeae sp. nov., isolated from the stem of Zea mays.</title>
        <authorList>
            <person name="Glaeser S.P."/>
            <person name="McInroy J.A."/>
            <person name="Busse H.J."/>
            <person name="Kampfer P."/>
        </authorList>
    </citation>
    <scope>NUCLEOTIDE SEQUENCE [LARGE SCALE GENOMIC DNA]</scope>
    <source>
        <strain evidence="7 8">JCM 30728</strain>
    </source>
</reference>
<keyword evidence="2" id="KW-1003">Cell membrane</keyword>
<dbReference type="GO" id="GO:0005886">
    <property type="term" value="C:plasma membrane"/>
    <property type="evidence" value="ECO:0007669"/>
    <property type="project" value="UniProtKB-SubCell"/>
</dbReference>
<sequence length="326" mass="36565">MSSSIDLPGLVRRYGDFSLAASTDQPGIRLFGDADGVIAYRQLRKKAHTLNVALGDPLADPDRWGELARGFLAATANAMLVNVGERFGQLLTNEGLYLNPLGWEAILDLSGGYDLSGSKKQNIRNAVSRATAAGYRVDEVDEGDDEAWARLHRLSHSWLTRRSRGRPENALITRPLQRRGRHQRVFVLQDVEGTAVQMLTLDELWRADEIVGYHANINRDGEGAPKNADYVIIAHLIDLLRAHQVPVLSLGLCPTTYAGADRRRNLYSDLFLHVARREGRSIYNFDGLTRHKEEFRPTHRRPVYVAGQEPWPMHDIFGVLKVSNLV</sequence>
<dbReference type="AlphaFoldDB" id="A0A6P0HLR2"/>
<accession>A0A6P0HLR2</accession>
<dbReference type="PANTHER" id="PTHR34697">
    <property type="entry name" value="PHOSPHATIDYLGLYCEROL LYSYLTRANSFERASE"/>
    <property type="match status" value="1"/>
</dbReference>
<keyword evidence="5" id="KW-0472">Membrane</keyword>
<dbReference type="RefSeq" id="WP_163773101.1">
    <property type="nucleotide sequence ID" value="NZ_JAAGXA010000010.1"/>
</dbReference>
<keyword evidence="3" id="KW-0812">Transmembrane</keyword>
<evidence type="ECO:0000256" key="4">
    <source>
        <dbReference type="ARBA" id="ARBA00022989"/>
    </source>
</evidence>
<evidence type="ECO:0000256" key="2">
    <source>
        <dbReference type="ARBA" id="ARBA00022475"/>
    </source>
</evidence>
<dbReference type="GO" id="GO:0055091">
    <property type="term" value="P:phospholipid homeostasis"/>
    <property type="evidence" value="ECO:0007669"/>
    <property type="project" value="TreeGrafter"/>
</dbReference>
<feature type="domain" description="Phosphatidylglycerol lysyltransferase C-terminal" evidence="6">
    <location>
        <begin position="19"/>
        <end position="306"/>
    </location>
</feature>
<evidence type="ECO:0000259" key="6">
    <source>
        <dbReference type="Pfam" id="PF09924"/>
    </source>
</evidence>
<dbReference type="GO" id="GO:0016755">
    <property type="term" value="F:aminoacyltransferase activity"/>
    <property type="evidence" value="ECO:0007669"/>
    <property type="project" value="TreeGrafter"/>
</dbReference>
<evidence type="ECO:0000256" key="5">
    <source>
        <dbReference type="ARBA" id="ARBA00023136"/>
    </source>
</evidence>
<evidence type="ECO:0000313" key="7">
    <source>
        <dbReference type="EMBL" id="NEN79553.1"/>
    </source>
</evidence>
<dbReference type="SUPFAM" id="SSF55729">
    <property type="entry name" value="Acyl-CoA N-acyltransferases (Nat)"/>
    <property type="match status" value="1"/>
</dbReference>
<evidence type="ECO:0000313" key="8">
    <source>
        <dbReference type="Proteomes" id="UP000468687"/>
    </source>
</evidence>
<dbReference type="Pfam" id="PF09924">
    <property type="entry name" value="LPG_synthase_C"/>
    <property type="match status" value="1"/>
</dbReference>
<evidence type="ECO:0000256" key="1">
    <source>
        <dbReference type="ARBA" id="ARBA00004651"/>
    </source>
</evidence>
<keyword evidence="4" id="KW-1133">Transmembrane helix</keyword>
<organism evidence="7 8">
    <name type="scientific">Nocardioides zeae</name>
    <dbReference type="NCBI Taxonomy" id="1457234"/>
    <lineage>
        <taxon>Bacteria</taxon>
        <taxon>Bacillati</taxon>
        <taxon>Actinomycetota</taxon>
        <taxon>Actinomycetes</taxon>
        <taxon>Propionibacteriales</taxon>
        <taxon>Nocardioidaceae</taxon>
        <taxon>Nocardioides</taxon>
    </lineage>
</organism>
<dbReference type="Proteomes" id="UP000468687">
    <property type="component" value="Unassembled WGS sequence"/>
</dbReference>
<gene>
    <name evidence="7" type="ORF">G3T38_14835</name>
</gene>
<evidence type="ECO:0000256" key="3">
    <source>
        <dbReference type="ARBA" id="ARBA00022692"/>
    </source>
</evidence>
<dbReference type="EMBL" id="JAAGXA010000010">
    <property type="protein sequence ID" value="NEN79553.1"/>
    <property type="molecule type" value="Genomic_DNA"/>
</dbReference>
<comment type="subcellular location">
    <subcellularLocation>
        <location evidence="1">Cell membrane</location>
        <topology evidence="1">Multi-pass membrane protein</topology>
    </subcellularLocation>
</comment>
<dbReference type="InterPro" id="IPR016181">
    <property type="entry name" value="Acyl_CoA_acyltransferase"/>
</dbReference>
<dbReference type="PANTHER" id="PTHR34697:SF2">
    <property type="entry name" value="PHOSPHATIDYLGLYCEROL LYSYLTRANSFERASE"/>
    <property type="match status" value="1"/>
</dbReference>
<comment type="caution">
    <text evidence="7">The sequence shown here is derived from an EMBL/GenBank/DDBJ whole genome shotgun (WGS) entry which is preliminary data.</text>
</comment>